<feature type="compositionally biased region" description="Basic and acidic residues" evidence="1">
    <location>
        <begin position="224"/>
        <end position="234"/>
    </location>
</feature>
<name>A0A6V7WXN2_MELEN</name>
<dbReference type="Pfam" id="PF13180">
    <property type="entry name" value="PDZ_2"/>
    <property type="match status" value="1"/>
</dbReference>
<dbReference type="EMBL" id="CAJEWN010000902">
    <property type="protein sequence ID" value="CAD2191819.1"/>
    <property type="molecule type" value="Genomic_DNA"/>
</dbReference>
<protein>
    <recommendedName>
        <fullName evidence="2">PDZ domain-containing protein</fullName>
    </recommendedName>
</protein>
<comment type="caution">
    <text evidence="3">The sequence shown here is derived from an EMBL/GenBank/DDBJ whole genome shotgun (WGS) entry which is preliminary data.</text>
</comment>
<feature type="domain" description="PDZ" evidence="2">
    <location>
        <begin position="78"/>
        <end position="156"/>
    </location>
</feature>
<dbReference type="AlphaFoldDB" id="A0A6V7WXN2"/>
<organism evidence="3 4">
    <name type="scientific">Meloidogyne enterolobii</name>
    <name type="common">Root-knot nematode worm</name>
    <name type="synonym">Meloidogyne mayaguensis</name>
    <dbReference type="NCBI Taxonomy" id="390850"/>
    <lineage>
        <taxon>Eukaryota</taxon>
        <taxon>Metazoa</taxon>
        <taxon>Ecdysozoa</taxon>
        <taxon>Nematoda</taxon>
        <taxon>Chromadorea</taxon>
        <taxon>Rhabditida</taxon>
        <taxon>Tylenchina</taxon>
        <taxon>Tylenchomorpha</taxon>
        <taxon>Tylenchoidea</taxon>
        <taxon>Meloidogynidae</taxon>
        <taxon>Meloidogyninae</taxon>
        <taxon>Meloidogyne</taxon>
    </lineage>
</organism>
<dbReference type="GO" id="GO:0007165">
    <property type="term" value="P:signal transduction"/>
    <property type="evidence" value="ECO:0007669"/>
    <property type="project" value="TreeGrafter"/>
</dbReference>
<dbReference type="GO" id="GO:0005737">
    <property type="term" value="C:cytoplasm"/>
    <property type="evidence" value="ECO:0007669"/>
    <property type="project" value="TreeGrafter"/>
</dbReference>
<reference evidence="3 4" key="1">
    <citation type="submission" date="2020-08" db="EMBL/GenBank/DDBJ databases">
        <authorList>
            <person name="Koutsovoulos G."/>
            <person name="Danchin GJ E."/>
        </authorList>
    </citation>
    <scope>NUCLEOTIDE SEQUENCE [LARGE SCALE GENOMIC DNA]</scope>
</reference>
<dbReference type="Proteomes" id="UP000580250">
    <property type="component" value="Unassembled WGS sequence"/>
</dbReference>
<dbReference type="PANTHER" id="PTHR10316:SF40">
    <property type="entry name" value="LD27118P"/>
    <property type="match status" value="1"/>
</dbReference>
<dbReference type="SUPFAM" id="SSF50156">
    <property type="entry name" value="PDZ domain-like"/>
    <property type="match status" value="1"/>
</dbReference>
<sequence length="246" mass="27894">MSDKCNKEMFVTLIEEMEQKEDVEEIAYMILANIDLWANDIHEVNKKLVADKKLEPIFTTNPNELKGKIINICIKKDSNFGIGYIGMRGTCTKNEFIQIATVDPETPAYISGALPGDIIVYINQKCILGARREEVYKILDSFSVGDTVNFQLCRGYAMQETVDNRIYIMRGISSCYFSFITSPAWHYLLVDKDKKKAFLGKCKTGSMDVANYGQILYSGWGKDPPQDIKDKLNEEYGTGSEEADRI</sequence>
<dbReference type="InterPro" id="IPR001478">
    <property type="entry name" value="PDZ"/>
</dbReference>
<accession>A0A6V7WXN2</accession>
<evidence type="ECO:0000259" key="2">
    <source>
        <dbReference type="SMART" id="SM00228"/>
    </source>
</evidence>
<evidence type="ECO:0000256" key="1">
    <source>
        <dbReference type="SAM" id="MobiDB-lite"/>
    </source>
</evidence>
<dbReference type="Gene3D" id="2.30.42.10">
    <property type="match status" value="1"/>
</dbReference>
<gene>
    <name evidence="3" type="ORF">MENT_LOCUS44675</name>
</gene>
<evidence type="ECO:0000313" key="4">
    <source>
        <dbReference type="Proteomes" id="UP000580250"/>
    </source>
</evidence>
<dbReference type="PANTHER" id="PTHR10316">
    <property type="entry name" value="MEMBRANE ASSOCIATED GUANYLATE KINASE-RELATED"/>
    <property type="match status" value="1"/>
</dbReference>
<evidence type="ECO:0000313" key="3">
    <source>
        <dbReference type="EMBL" id="CAD2191819.1"/>
    </source>
</evidence>
<proteinExistence type="predicted"/>
<dbReference type="InterPro" id="IPR036034">
    <property type="entry name" value="PDZ_sf"/>
</dbReference>
<feature type="region of interest" description="Disordered" evidence="1">
    <location>
        <begin position="223"/>
        <end position="246"/>
    </location>
</feature>
<dbReference type="SMART" id="SM00228">
    <property type="entry name" value="PDZ"/>
    <property type="match status" value="1"/>
</dbReference>
<dbReference type="OrthoDB" id="66881at2759"/>